<proteinExistence type="predicted"/>
<feature type="region of interest" description="Disordered" evidence="1">
    <location>
        <begin position="1"/>
        <end position="22"/>
    </location>
</feature>
<accession>A0A9D5Z0L8</accession>
<organism evidence="2 3">
    <name type="scientific">Oerskovia douganii</name>
    <dbReference type="NCBI Taxonomy" id="2762210"/>
    <lineage>
        <taxon>Bacteria</taxon>
        <taxon>Bacillati</taxon>
        <taxon>Actinomycetota</taxon>
        <taxon>Actinomycetes</taxon>
        <taxon>Micrococcales</taxon>
        <taxon>Cellulomonadaceae</taxon>
        <taxon>Oerskovia</taxon>
    </lineage>
</organism>
<evidence type="ECO:0000256" key="1">
    <source>
        <dbReference type="SAM" id="MobiDB-lite"/>
    </source>
</evidence>
<dbReference type="Proteomes" id="UP000822993">
    <property type="component" value="Unassembled WGS sequence"/>
</dbReference>
<protein>
    <submittedName>
        <fullName evidence="2">Uncharacterized protein</fullName>
    </submittedName>
</protein>
<gene>
    <name evidence="2" type="ORF">H9623_17770</name>
</gene>
<comment type="caution">
    <text evidence="2">The sequence shown here is derived from an EMBL/GenBank/DDBJ whole genome shotgun (WGS) entry which is preliminary data.</text>
</comment>
<evidence type="ECO:0000313" key="3">
    <source>
        <dbReference type="Proteomes" id="UP000822993"/>
    </source>
</evidence>
<evidence type="ECO:0000313" key="2">
    <source>
        <dbReference type="EMBL" id="MBE7702142.1"/>
    </source>
</evidence>
<name>A0A9D5Z0L8_9CELL</name>
<keyword evidence="3" id="KW-1185">Reference proteome</keyword>
<dbReference type="RefSeq" id="WP_193721352.1">
    <property type="nucleotide sequence ID" value="NZ_JACSPN010000034.1"/>
</dbReference>
<feature type="compositionally biased region" description="Basic and acidic residues" evidence="1">
    <location>
        <begin position="1"/>
        <end position="10"/>
    </location>
</feature>
<dbReference type="AlphaFoldDB" id="A0A9D5Z0L8"/>
<reference evidence="2 3" key="1">
    <citation type="submission" date="2020-08" db="EMBL/GenBank/DDBJ databases">
        <title>A Genomic Blueprint of the Chicken Gut Microbiome.</title>
        <authorList>
            <person name="Gilroy R."/>
            <person name="Ravi A."/>
            <person name="Getino M."/>
            <person name="Pursley I."/>
            <person name="Horton D.L."/>
            <person name="Alikhan N.-F."/>
            <person name="Baker D."/>
            <person name="Gharbi K."/>
            <person name="Hall N."/>
            <person name="Watson M."/>
            <person name="Adriaenssens E.M."/>
            <person name="Foster-Nyarko E."/>
            <person name="Jarju S."/>
            <person name="Secka A."/>
            <person name="Antonio M."/>
            <person name="Oren A."/>
            <person name="Chaudhuri R."/>
            <person name="La Ragione R.M."/>
            <person name="Hildebrand F."/>
            <person name="Pallen M.J."/>
        </authorList>
    </citation>
    <scope>NUCLEOTIDE SEQUENCE [LARGE SCALE GENOMIC DNA]</scope>
    <source>
        <strain evidence="2 3">Sa1BUA8</strain>
    </source>
</reference>
<dbReference type="EMBL" id="JACSPN010000034">
    <property type="protein sequence ID" value="MBE7702142.1"/>
    <property type="molecule type" value="Genomic_DNA"/>
</dbReference>
<sequence>MPDDAAHRPDLPPPFPGVAWDDDPSAGDWIGPRLGKWATVASCVPSGFAAYARIPDTPAWAVGDEGMGSLYLGAGPAAAGPEQMDLLLEVLAPFTGDQGCHFALWTGYGWLYDHGTRPEDSTSYAVLTYAIDDVGEGDAPGSSLALAQAEAEARVRALRAAHQVERPSAPMLALPHRDYHLWHGPLAQATAFATLQQSPNLWWPDDRSWFVCSEIDSVATDLGGSEELVEALLAVPGLRAARVSPTDRVQGPTDW</sequence>